<dbReference type="PANTHER" id="PTHR12767:SF10">
    <property type="entry name" value="B-CELL CLL_LYMPHOMA 7 PROTEIN FAMILY MEMBER C"/>
    <property type="match status" value="1"/>
</dbReference>
<reference evidence="3" key="2">
    <citation type="submission" date="2025-09" db="UniProtKB">
        <authorList>
            <consortium name="Ensembl"/>
        </authorList>
    </citation>
    <scope>IDENTIFICATION</scope>
</reference>
<dbReference type="Proteomes" id="UP000694392">
    <property type="component" value="Unplaced"/>
</dbReference>
<evidence type="ECO:0000256" key="1">
    <source>
        <dbReference type="ARBA" id="ARBA00010326"/>
    </source>
</evidence>
<feature type="compositionally biased region" description="Basic and acidic residues" evidence="2">
    <location>
        <begin position="152"/>
        <end position="178"/>
    </location>
</feature>
<feature type="region of interest" description="Disordered" evidence="2">
    <location>
        <begin position="93"/>
        <end position="138"/>
    </location>
</feature>
<gene>
    <name evidence="3" type="primary">BCL7C</name>
</gene>
<evidence type="ECO:0000256" key="2">
    <source>
        <dbReference type="SAM" id="MobiDB-lite"/>
    </source>
</evidence>
<organism evidence="3 4">
    <name type="scientific">Sphenodon punctatus</name>
    <name type="common">Tuatara</name>
    <name type="synonym">Hatteria punctata</name>
    <dbReference type="NCBI Taxonomy" id="8508"/>
    <lineage>
        <taxon>Eukaryota</taxon>
        <taxon>Metazoa</taxon>
        <taxon>Chordata</taxon>
        <taxon>Craniata</taxon>
        <taxon>Vertebrata</taxon>
        <taxon>Euteleostomi</taxon>
        <taxon>Lepidosauria</taxon>
        <taxon>Sphenodontia</taxon>
        <taxon>Sphenodontidae</taxon>
        <taxon>Sphenodon</taxon>
    </lineage>
</organism>
<dbReference type="InterPro" id="IPR006804">
    <property type="entry name" value="BCL7"/>
</dbReference>
<dbReference type="Pfam" id="PF04714">
    <property type="entry name" value="BCL_N"/>
    <property type="match status" value="1"/>
</dbReference>
<accession>A0A8D0HMW4</accession>
<comment type="similarity">
    <text evidence="1">Belongs to the BCL7 family.</text>
</comment>
<feature type="compositionally biased region" description="Basic and acidic residues" evidence="2">
    <location>
        <begin position="1"/>
        <end position="14"/>
    </location>
</feature>
<feature type="compositionally biased region" description="Polar residues" evidence="2">
    <location>
        <begin position="105"/>
        <end position="121"/>
    </location>
</feature>
<dbReference type="Ensembl" id="ENSSPUT00000024761.1">
    <property type="protein sequence ID" value="ENSSPUP00000023219.1"/>
    <property type="gene ID" value="ENSSPUG00000017813.1"/>
</dbReference>
<protein>
    <submittedName>
        <fullName evidence="3">BAF chromatin remodeling complex subunit BCL7C</fullName>
    </submittedName>
</protein>
<evidence type="ECO:0000313" key="3">
    <source>
        <dbReference type="Ensembl" id="ENSSPUP00000023219.1"/>
    </source>
</evidence>
<dbReference type="PANTHER" id="PTHR12767">
    <property type="entry name" value="BCL7 RELATED"/>
    <property type="match status" value="1"/>
</dbReference>
<dbReference type="AlphaFoldDB" id="A0A8D0HMW4"/>
<sequence length="196" mass="21602">RDGRTPKADQRRSDPQITGIRGGEKRWVTVGDTSLRIYKWVPIADPWDEEKRRLAGTGEKQRSRERRGRLSSPRNSHSLLMLDLNDENSNLSSLSEASMIKGGDTSPSPTLDRSETVTPTALTEGKSEDSQPPMLGEEGDSGVLILEEMDEPPKLTKEDLTPKLLESEVGKGERKGEELGGTESEGVSVDRMCRGI</sequence>
<keyword evidence="4" id="KW-1185">Reference proteome</keyword>
<evidence type="ECO:0000313" key="4">
    <source>
        <dbReference type="Proteomes" id="UP000694392"/>
    </source>
</evidence>
<feature type="region of interest" description="Disordered" evidence="2">
    <location>
        <begin position="152"/>
        <end position="196"/>
    </location>
</feature>
<proteinExistence type="inferred from homology"/>
<dbReference type="GO" id="GO:0016514">
    <property type="term" value="C:SWI/SNF complex"/>
    <property type="evidence" value="ECO:0007669"/>
    <property type="project" value="Ensembl"/>
</dbReference>
<dbReference type="GeneTree" id="ENSGT00390000002172"/>
<feature type="region of interest" description="Disordered" evidence="2">
    <location>
        <begin position="48"/>
        <end position="80"/>
    </location>
</feature>
<feature type="region of interest" description="Disordered" evidence="2">
    <location>
        <begin position="1"/>
        <end position="25"/>
    </location>
</feature>
<reference evidence="3" key="1">
    <citation type="submission" date="2025-08" db="UniProtKB">
        <authorList>
            <consortium name="Ensembl"/>
        </authorList>
    </citation>
    <scope>IDENTIFICATION</scope>
</reference>
<name>A0A8D0HMW4_SPHPU</name>